<sequence length="48" mass="5270">MTSSTLCLITISLLPSRSPWWISNRRTGKTCHLLVICRQTSNPVAGGL</sequence>
<accession>A0AA88AG91</accession>
<evidence type="ECO:0000313" key="1">
    <source>
        <dbReference type="EMBL" id="GMN51560.1"/>
    </source>
</evidence>
<dbReference type="EMBL" id="BTGU01000038">
    <property type="protein sequence ID" value="GMN51560.1"/>
    <property type="molecule type" value="Genomic_DNA"/>
</dbReference>
<comment type="caution">
    <text evidence="1">The sequence shown here is derived from an EMBL/GenBank/DDBJ whole genome shotgun (WGS) entry which is preliminary data.</text>
</comment>
<name>A0AA88AG91_FICCA</name>
<gene>
    <name evidence="1" type="ORF">TIFTF001_020714</name>
</gene>
<dbReference type="AlphaFoldDB" id="A0AA88AG91"/>
<protein>
    <submittedName>
        <fullName evidence="1">Uncharacterized protein</fullName>
    </submittedName>
</protein>
<organism evidence="1 2">
    <name type="scientific">Ficus carica</name>
    <name type="common">Common fig</name>
    <dbReference type="NCBI Taxonomy" id="3494"/>
    <lineage>
        <taxon>Eukaryota</taxon>
        <taxon>Viridiplantae</taxon>
        <taxon>Streptophyta</taxon>
        <taxon>Embryophyta</taxon>
        <taxon>Tracheophyta</taxon>
        <taxon>Spermatophyta</taxon>
        <taxon>Magnoliopsida</taxon>
        <taxon>eudicotyledons</taxon>
        <taxon>Gunneridae</taxon>
        <taxon>Pentapetalae</taxon>
        <taxon>rosids</taxon>
        <taxon>fabids</taxon>
        <taxon>Rosales</taxon>
        <taxon>Moraceae</taxon>
        <taxon>Ficeae</taxon>
        <taxon>Ficus</taxon>
    </lineage>
</organism>
<proteinExistence type="predicted"/>
<keyword evidence="2" id="KW-1185">Reference proteome</keyword>
<reference evidence="1" key="1">
    <citation type="submission" date="2023-07" db="EMBL/GenBank/DDBJ databases">
        <title>draft genome sequence of fig (Ficus carica).</title>
        <authorList>
            <person name="Takahashi T."/>
            <person name="Nishimura K."/>
        </authorList>
    </citation>
    <scope>NUCLEOTIDE SEQUENCE</scope>
</reference>
<evidence type="ECO:0000313" key="2">
    <source>
        <dbReference type="Proteomes" id="UP001187192"/>
    </source>
</evidence>
<dbReference type="Proteomes" id="UP001187192">
    <property type="component" value="Unassembled WGS sequence"/>
</dbReference>
<feature type="non-terminal residue" evidence="1">
    <location>
        <position position="48"/>
    </location>
</feature>